<dbReference type="Gene3D" id="3.40.50.2000">
    <property type="entry name" value="Glycogen Phosphorylase B"/>
    <property type="match status" value="2"/>
</dbReference>
<dbReference type="Pfam" id="PF13439">
    <property type="entry name" value="Glyco_transf_4"/>
    <property type="match status" value="1"/>
</dbReference>
<dbReference type="InterPro" id="IPR028098">
    <property type="entry name" value="Glyco_trans_4-like_N"/>
</dbReference>
<dbReference type="EMBL" id="JAQPZS010000001">
    <property type="protein sequence ID" value="MEJ6494649.1"/>
    <property type="molecule type" value="Genomic_DNA"/>
</dbReference>
<reference evidence="4 6" key="2">
    <citation type="submission" date="2023-01" db="EMBL/GenBank/DDBJ databases">
        <title>Trichodesmium-associated heterotrophic epibiont bacteria.</title>
        <authorList>
            <person name="Cleveland C.S."/>
            <person name="Webb E.A."/>
        </authorList>
    </citation>
    <scope>NUCLEOTIDE SEQUENCE [LARGE SCALE GENOMIC DNA]</scope>
    <source>
        <strain evidence="4 6">USCH2</strain>
    </source>
</reference>
<sequence>MKHIAILVPSFPVASETFVVTEINALLDAGHKVTVFTFEKTSVLINLSSAIEVKEIEKPDFKKILPAMFNVVKLSKAINTAIQFRSISTQSLIGYGYKIAQYLKVAKIDHLHCHFMHGPLAYGIVAAKMANITVSSIGHGHDVYVNSADLNSKLALCDFSVAVCEEMAMQFKKCEKSNVKLLHCGIDTTKFNQTPSSLSESVRLIFIGRLVEKKGLQFLLPALKHMPKEFGITLDIVGDGPMINDLMYMAEELGVRKSVRFLGEKPHAWVSENLVNYSALIAPFCVAKNGDRDTGPLVLKEAMACGLPVLTTTLMGANEIVTPNVGMKCMPSSISGISKMLYKFHQLSPHKRYLLGQNAKQHVNQHYNAFNQAKQLSKWVEAL</sequence>
<dbReference type="GO" id="GO:0016757">
    <property type="term" value="F:glycosyltransferase activity"/>
    <property type="evidence" value="ECO:0007669"/>
    <property type="project" value="UniProtKB-KW"/>
</dbReference>
<dbReference type="InterPro" id="IPR001296">
    <property type="entry name" value="Glyco_trans_1"/>
</dbReference>
<dbReference type="PANTHER" id="PTHR45947:SF14">
    <property type="entry name" value="SLL1723 PROTEIN"/>
    <property type="match status" value="1"/>
</dbReference>
<dbReference type="RefSeq" id="WP_054553826.1">
    <property type="nucleotide sequence ID" value="NZ_JAQPZS010000001.1"/>
</dbReference>
<dbReference type="PATRIC" id="fig|570156.3.peg.4094"/>
<evidence type="ECO:0000259" key="1">
    <source>
        <dbReference type="Pfam" id="PF00534"/>
    </source>
</evidence>
<proteinExistence type="predicted"/>
<keyword evidence="6" id="KW-1185">Reference proteome</keyword>
<evidence type="ECO:0000313" key="3">
    <source>
        <dbReference type="EMBL" id="KPM82623.1"/>
    </source>
</evidence>
<gene>
    <name evidence="3" type="ORF">AOG27_15035</name>
    <name evidence="4" type="ORF">PQI24_01310</name>
</gene>
<organism evidence="3 5">
    <name type="scientific">Pseudoalteromonas lipolytica</name>
    <dbReference type="NCBI Taxonomy" id="570156"/>
    <lineage>
        <taxon>Bacteria</taxon>
        <taxon>Pseudomonadati</taxon>
        <taxon>Pseudomonadota</taxon>
        <taxon>Gammaproteobacteria</taxon>
        <taxon>Alteromonadales</taxon>
        <taxon>Pseudoalteromonadaceae</taxon>
        <taxon>Pseudoalteromonas</taxon>
    </lineage>
</organism>
<dbReference type="SUPFAM" id="SSF53756">
    <property type="entry name" value="UDP-Glycosyltransferase/glycogen phosphorylase"/>
    <property type="match status" value="1"/>
</dbReference>
<dbReference type="AlphaFoldDB" id="A0A0P7EBG8"/>
<evidence type="ECO:0000313" key="4">
    <source>
        <dbReference type="EMBL" id="MEJ6494649.1"/>
    </source>
</evidence>
<keyword evidence="4" id="KW-0328">Glycosyltransferase</keyword>
<dbReference type="Proteomes" id="UP001377972">
    <property type="component" value="Unassembled WGS sequence"/>
</dbReference>
<feature type="domain" description="Glycosyltransferase subfamily 4-like N-terminal" evidence="2">
    <location>
        <begin position="16"/>
        <end position="189"/>
    </location>
</feature>
<name>A0A0P7EBG8_9GAMM</name>
<evidence type="ECO:0000313" key="6">
    <source>
        <dbReference type="Proteomes" id="UP001377972"/>
    </source>
</evidence>
<reference evidence="3 5" key="1">
    <citation type="submission" date="2015-09" db="EMBL/GenBank/DDBJ databases">
        <title>Draft Genome Sequence of Pseudoalteromonas lipolytica UCD-48B.</title>
        <authorList>
            <person name="Krusor M."/>
            <person name="Coil D.A."/>
            <person name="Lang J.M."/>
            <person name="Eisen J.A."/>
            <person name="Alexiev A."/>
        </authorList>
    </citation>
    <scope>NUCLEOTIDE SEQUENCE [LARGE SCALE GENOMIC DNA]</scope>
    <source>
        <strain evidence="3 5">UCD-48B</strain>
    </source>
</reference>
<dbReference type="EMBL" id="LJTC01000010">
    <property type="protein sequence ID" value="KPM82623.1"/>
    <property type="molecule type" value="Genomic_DNA"/>
</dbReference>
<dbReference type="EC" id="2.4.-.-" evidence="4"/>
<accession>A0A0P7EBG8</accession>
<dbReference type="Pfam" id="PF00534">
    <property type="entry name" value="Glycos_transf_1"/>
    <property type="match status" value="1"/>
</dbReference>
<dbReference type="Proteomes" id="UP000050378">
    <property type="component" value="Unassembled WGS sequence"/>
</dbReference>
<dbReference type="PANTHER" id="PTHR45947">
    <property type="entry name" value="SULFOQUINOVOSYL TRANSFERASE SQD2"/>
    <property type="match status" value="1"/>
</dbReference>
<evidence type="ECO:0000313" key="5">
    <source>
        <dbReference type="Proteomes" id="UP000050378"/>
    </source>
</evidence>
<protein>
    <submittedName>
        <fullName evidence="3">Glycosyltransferase</fullName>
        <ecNumber evidence="4">2.4.-.-</ecNumber>
    </submittedName>
</protein>
<keyword evidence="3" id="KW-0808">Transferase</keyword>
<comment type="caution">
    <text evidence="3">The sequence shown here is derived from an EMBL/GenBank/DDBJ whole genome shotgun (WGS) entry which is preliminary data.</text>
</comment>
<feature type="domain" description="Glycosyl transferase family 1" evidence="1">
    <location>
        <begin position="200"/>
        <end position="361"/>
    </location>
</feature>
<dbReference type="OrthoDB" id="9772485at2"/>
<evidence type="ECO:0000259" key="2">
    <source>
        <dbReference type="Pfam" id="PF13439"/>
    </source>
</evidence>
<dbReference type="InterPro" id="IPR050194">
    <property type="entry name" value="Glycosyltransferase_grp1"/>
</dbReference>
<dbReference type="STRING" id="570156.AOG27_15035"/>